<dbReference type="PATRIC" id="fig|1007676.4.peg.1322"/>
<name>A0A0H4QFQ9_9LACO</name>
<organism evidence="2 3">
    <name type="scientific">Companilactobacillus ginsenosidimutans</name>
    <dbReference type="NCBI Taxonomy" id="1007676"/>
    <lineage>
        <taxon>Bacteria</taxon>
        <taxon>Bacillati</taxon>
        <taxon>Bacillota</taxon>
        <taxon>Bacilli</taxon>
        <taxon>Lactobacillales</taxon>
        <taxon>Lactobacillaceae</taxon>
        <taxon>Companilactobacillus</taxon>
    </lineage>
</organism>
<gene>
    <name evidence="2" type="ORF">ABM34_06650</name>
</gene>
<proteinExistence type="predicted"/>
<dbReference type="AlphaFoldDB" id="A0A0H4QFQ9"/>
<dbReference type="OrthoDB" id="2288219at2"/>
<dbReference type="EMBL" id="CP012034">
    <property type="protein sequence ID" value="AKP67249.1"/>
    <property type="molecule type" value="Genomic_DNA"/>
</dbReference>
<feature type="signal peptide" evidence="1">
    <location>
        <begin position="1"/>
        <end position="33"/>
    </location>
</feature>
<keyword evidence="1" id="KW-0732">Signal</keyword>
<feature type="chain" id="PRO_5005208411" description="Surface layer protein A domain-containing protein" evidence="1">
    <location>
        <begin position="34"/>
        <end position="274"/>
    </location>
</feature>
<dbReference type="RefSeq" id="WP_048704435.1">
    <property type="nucleotide sequence ID" value="NZ_CP012034.1"/>
</dbReference>
<dbReference type="STRING" id="1007676.ABM34_06650"/>
<reference evidence="3" key="1">
    <citation type="submission" date="2015-07" db="EMBL/GenBank/DDBJ databases">
        <title>Lactobacillus ginsenosidimutans/EMML 3141/ whole genome sequencing.</title>
        <authorList>
            <person name="Kim M.K."/>
            <person name="Im W.-T."/>
            <person name="Srinivasan S."/>
            <person name="Lee J.-J."/>
        </authorList>
    </citation>
    <scope>NUCLEOTIDE SEQUENCE [LARGE SCALE GENOMIC DNA]</scope>
    <source>
        <strain evidence="3">EMML 3041</strain>
    </source>
</reference>
<evidence type="ECO:0000313" key="3">
    <source>
        <dbReference type="Proteomes" id="UP000036106"/>
    </source>
</evidence>
<sequence length="274" mass="29380">MKKITKSLLISATVLLSLAPAATLATGATTAHAEDVYYDKAGHFEGPSINVTYNNDVQVQSGTGMYALTKINASDLGATSISDNQSIGATGYGDNKLYTTREGATYMRTADLTKDTSVQKDTTYYQRVYLKVNGLDTNNALLSMQIPYSPAKITFNGAEMNYTNYANGNGYFIIVRAVSGSDTPGQSSSNFYDIPTKGTVKVTSSTPARLYDEKGNAIGTRALGPNTNWFTDTQRVARDGQVFYRVSTSEYVAEKDAGFIPAAQTNTATSALAD</sequence>
<evidence type="ECO:0000313" key="2">
    <source>
        <dbReference type="EMBL" id="AKP67249.1"/>
    </source>
</evidence>
<protein>
    <recommendedName>
        <fullName evidence="4">Surface layer protein A domain-containing protein</fullName>
    </recommendedName>
</protein>
<evidence type="ECO:0000256" key="1">
    <source>
        <dbReference type="SAM" id="SignalP"/>
    </source>
</evidence>
<accession>A0A0H4QFQ9</accession>
<dbReference type="Proteomes" id="UP000036106">
    <property type="component" value="Chromosome"/>
</dbReference>
<dbReference type="KEGG" id="lgn:ABM34_06650"/>
<keyword evidence="3" id="KW-1185">Reference proteome</keyword>
<evidence type="ECO:0008006" key="4">
    <source>
        <dbReference type="Google" id="ProtNLM"/>
    </source>
</evidence>